<feature type="compositionally biased region" description="Polar residues" evidence="2">
    <location>
        <begin position="303"/>
        <end position="314"/>
    </location>
</feature>
<dbReference type="InterPro" id="IPR029030">
    <property type="entry name" value="Caspase-like_dom_sf"/>
</dbReference>
<evidence type="ECO:0000256" key="1">
    <source>
        <dbReference type="RuleBase" id="RU003971"/>
    </source>
</evidence>
<evidence type="ECO:0000313" key="7">
    <source>
        <dbReference type="Proteomes" id="UP001519460"/>
    </source>
</evidence>
<comment type="similarity">
    <text evidence="1">Belongs to the peptidase C14A family.</text>
</comment>
<feature type="domain" description="ZU5" evidence="5">
    <location>
        <begin position="327"/>
        <end position="435"/>
    </location>
</feature>
<dbReference type="Gene3D" id="2.60.220.30">
    <property type="match status" value="1"/>
</dbReference>
<dbReference type="InterPro" id="IPR002138">
    <property type="entry name" value="Pept_C14_p10"/>
</dbReference>
<feature type="compositionally biased region" description="Basic and acidic residues" evidence="2">
    <location>
        <begin position="250"/>
        <end position="260"/>
    </location>
</feature>
<protein>
    <submittedName>
        <fullName evidence="6">Uncharacterized protein</fullName>
    </submittedName>
</protein>
<gene>
    <name evidence="6" type="ORF">BaRGS_00038074</name>
</gene>
<comment type="caution">
    <text evidence="6">The sequence shown here is derived from an EMBL/GenBank/DDBJ whole genome shotgun (WGS) entry which is preliminary data.</text>
</comment>
<dbReference type="SUPFAM" id="SSF52129">
    <property type="entry name" value="Caspase-like"/>
    <property type="match status" value="1"/>
</dbReference>
<dbReference type="Gene3D" id="1.25.40.20">
    <property type="entry name" value="Ankyrin repeat-containing domain"/>
    <property type="match status" value="1"/>
</dbReference>
<feature type="compositionally biased region" description="Basic and acidic residues" evidence="2">
    <location>
        <begin position="292"/>
        <end position="302"/>
    </location>
</feature>
<dbReference type="InterPro" id="IPR036770">
    <property type="entry name" value="Ankyrin_rpt-contain_sf"/>
</dbReference>
<feature type="compositionally biased region" description="Basic and acidic residues" evidence="2">
    <location>
        <begin position="272"/>
        <end position="281"/>
    </location>
</feature>
<evidence type="ECO:0000313" key="6">
    <source>
        <dbReference type="EMBL" id="KAK7463937.1"/>
    </source>
</evidence>
<dbReference type="PROSITE" id="PS50208">
    <property type="entry name" value="CASPASE_P20"/>
    <property type="match status" value="1"/>
</dbReference>
<feature type="domain" description="Caspase family p10" evidence="3">
    <location>
        <begin position="783"/>
        <end position="818"/>
    </location>
</feature>
<accession>A0ABD0J6V0</accession>
<name>A0ABD0J6V0_9CAEN</name>
<keyword evidence="7" id="KW-1185">Reference proteome</keyword>
<reference evidence="6 7" key="1">
    <citation type="journal article" date="2023" name="Sci. Data">
        <title>Genome assembly of the Korean intertidal mud-creeper Batillaria attramentaria.</title>
        <authorList>
            <person name="Patra A.K."/>
            <person name="Ho P.T."/>
            <person name="Jun S."/>
            <person name="Lee S.J."/>
            <person name="Kim Y."/>
            <person name="Won Y.J."/>
        </authorList>
    </citation>
    <scope>NUCLEOTIDE SEQUENCE [LARGE SCALE GENOMIC DNA]</scope>
    <source>
        <strain evidence="6">Wonlab-2016</strain>
    </source>
</reference>
<feature type="region of interest" description="Disordered" evidence="2">
    <location>
        <begin position="250"/>
        <end position="321"/>
    </location>
</feature>
<dbReference type="Gene3D" id="3.40.50.1460">
    <property type="match status" value="1"/>
</dbReference>
<dbReference type="PROSITE" id="PS51145">
    <property type="entry name" value="ZU5"/>
    <property type="match status" value="1"/>
</dbReference>
<dbReference type="Proteomes" id="UP001519460">
    <property type="component" value="Unassembled WGS sequence"/>
</dbReference>
<proteinExistence type="inferred from homology"/>
<dbReference type="SUPFAM" id="SSF48403">
    <property type="entry name" value="Ankyrin repeat"/>
    <property type="match status" value="1"/>
</dbReference>
<evidence type="ECO:0000259" key="4">
    <source>
        <dbReference type="PROSITE" id="PS50208"/>
    </source>
</evidence>
<organism evidence="6 7">
    <name type="scientific">Batillaria attramentaria</name>
    <dbReference type="NCBI Taxonomy" id="370345"/>
    <lineage>
        <taxon>Eukaryota</taxon>
        <taxon>Metazoa</taxon>
        <taxon>Spiralia</taxon>
        <taxon>Lophotrochozoa</taxon>
        <taxon>Mollusca</taxon>
        <taxon>Gastropoda</taxon>
        <taxon>Caenogastropoda</taxon>
        <taxon>Sorbeoconcha</taxon>
        <taxon>Cerithioidea</taxon>
        <taxon>Batillariidae</taxon>
        <taxon>Batillaria</taxon>
    </lineage>
</organism>
<sequence>MRLLLKYGADQGAEDNAGQTPLDLAYSVGNKTAVSLLDSKYKKTNKCLVCGRHFLALSMHSCTRNDVDSLVVSSQVKHKQRQRCRHCGNRSIHLSKHRCKLECSEESFDPPTEFSLIDEKSAQTEGSSLRPTLRCELDPPEDSCFIQTSKTEQKWHLCGLFCRGSSRHDCASSSCPADYVSLEMAGVVSSTPVSSHPFSVVDLRQEATSTSTAPDSLDQKTDIVGKSEKSKQYSFSRFLDAGHQMKSSISDKWKSLETPRENPISSRSVSGMRKEHKEQIQSKKRHRVQKTNSEERPDRNDHATLQTVSDSPSASGPDWRPSFSKHWQFSAEFSGKGGTLQGDSSDIVLHVPEAAVTSGTVVVKGAVSTDLDRVHKELGLRHDERIVSPVIEYFAGEDFAFQKPVGLSIPHFASSPEGMSVYWFQKGDFGFRIQKLKMECDVDNTDEKYLNSGIFRFTDGGCVEVLIRHFCGFVCTHCDKESPQLRLRLYGAPFGEKGSDVNLFLLVWDNRLDIKDFRESEEDQKYIMSKDLDAPGENDRITKLGACVVFEQHLENDWIHKLKPNGKPWFPNQQVVNLEKFKPSCEKSSPKRLEWILCRKAGRMSDAAFQCFVDVGYLDPSGEGFLDSHETQTFPVEDLTLPANKGLRAVVYEKSPTQCEDTNAGPILEENGQELEKVTLKQCKFPSDGATVAESPVVARVLEGTALFELFHRVAAGHHAEVYPMQQRIRGVLLLINNKSFSKARANHIELEDRDGTDIDGDALADLFHQLNFMIVAKDNCTSKVSKRVSEAETPDAHRHKQQPVQYLTMNKKLYFFPGLVKPRHSGTASGATNGTP</sequence>
<dbReference type="EMBL" id="JACVVK020000597">
    <property type="protein sequence ID" value="KAK7463937.1"/>
    <property type="molecule type" value="Genomic_DNA"/>
</dbReference>
<dbReference type="AlphaFoldDB" id="A0ABD0J6V0"/>
<feature type="domain" description="Caspase family p20" evidence="4">
    <location>
        <begin position="729"/>
        <end position="784"/>
    </location>
</feature>
<dbReference type="Pfam" id="PF00791">
    <property type="entry name" value="ZU5"/>
    <property type="match status" value="1"/>
</dbReference>
<dbReference type="InterPro" id="IPR000906">
    <property type="entry name" value="ZU5_dom"/>
</dbReference>
<evidence type="ECO:0000259" key="3">
    <source>
        <dbReference type="PROSITE" id="PS50207"/>
    </source>
</evidence>
<dbReference type="InterPro" id="IPR001309">
    <property type="entry name" value="Pept_C14_p20"/>
</dbReference>
<dbReference type="PROSITE" id="PS50207">
    <property type="entry name" value="CASPASE_P10"/>
    <property type="match status" value="1"/>
</dbReference>
<evidence type="ECO:0000256" key="2">
    <source>
        <dbReference type="SAM" id="MobiDB-lite"/>
    </source>
</evidence>
<evidence type="ECO:0000259" key="5">
    <source>
        <dbReference type="PROSITE" id="PS51145"/>
    </source>
</evidence>